<gene>
    <name evidence="1" type="ORF">FRZ67_08645</name>
</gene>
<sequence length="75" mass="9195">MPKGIYSLRSPYGSYRYFRFTDKNQKRIIVPFYIMSYSDFLFDEWFEILVYKTKAKKITTVEKFYPLVEINKPDE</sequence>
<dbReference type="Proteomes" id="UP000321533">
    <property type="component" value="Chromosome"/>
</dbReference>
<evidence type="ECO:0000313" key="1">
    <source>
        <dbReference type="EMBL" id="QEC67359.1"/>
    </source>
</evidence>
<protein>
    <submittedName>
        <fullName evidence="1">Uncharacterized protein</fullName>
    </submittedName>
</protein>
<dbReference type="AlphaFoldDB" id="A0A5B8V7Z9"/>
<dbReference type="RefSeq" id="WP_147189166.1">
    <property type="nucleotide sequence ID" value="NZ_CP042435.1"/>
</dbReference>
<dbReference type="EMBL" id="CP042435">
    <property type="protein sequence ID" value="QEC67359.1"/>
    <property type="molecule type" value="Genomic_DNA"/>
</dbReference>
<evidence type="ECO:0000313" key="2">
    <source>
        <dbReference type="Proteomes" id="UP000321533"/>
    </source>
</evidence>
<keyword evidence="2" id="KW-1185">Reference proteome</keyword>
<organism evidence="1 2">
    <name type="scientific">Panacibacter ginsenosidivorans</name>
    <dbReference type="NCBI Taxonomy" id="1813871"/>
    <lineage>
        <taxon>Bacteria</taxon>
        <taxon>Pseudomonadati</taxon>
        <taxon>Bacteroidota</taxon>
        <taxon>Chitinophagia</taxon>
        <taxon>Chitinophagales</taxon>
        <taxon>Chitinophagaceae</taxon>
        <taxon>Panacibacter</taxon>
    </lineage>
</organism>
<name>A0A5B8V7Z9_9BACT</name>
<accession>A0A5B8V7Z9</accession>
<proteinExistence type="predicted"/>
<dbReference type="KEGG" id="pgin:FRZ67_08645"/>
<reference evidence="1 2" key="1">
    <citation type="journal article" date="2016" name="Int. J. Syst. Evol. Microbiol.">
        <title>Panacibacter ginsenosidivorans gen. nov., sp. nov., with ginsenoside converting activity isolated from soil of a ginseng field.</title>
        <authorList>
            <person name="Siddiqi M.Z."/>
            <person name="Muhammad Shafi S."/>
            <person name="Choi K.D."/>
            <person name="Im W.T."/>
        </authorList>
    </citation>
    <scope>NUCLEOTIDE SEQUENCE [LARGE SCALE GENOMIC DNA]</scope>
    <source>
        <strain evidence="1 2">Gsoil1550</strain>
    </source>
</reference>